<keyword evidence="2 3" id="KW-0560">Oxidoreductase</keyword>
<reference evidence="9 10" key="1">
    <citation type="submission" date="2011-02" db="EMBL/GenBank/DDBJ databases">
        <title>The Genome Sequence of Sphaeroforma arctica JP610.</title>
        <authorList>
            <consortium name="The Broad Institute Genome Sequencing Platform"/>
            <person name="Russ C."/>
            <person name="Cuomo C."/>
            <person name="Young S.K."/>
            <person name="Zeng Q."/>
            <person name="Gargeya S."/>
            <person name="Alvarado L."/>
            <person name="Berlin A."/>
            <person name="Chapman S.B."/>
            <person name="Chen Z."/>
            <person name="Freedman E."/>
            <person name="Gellesch M."/>
            <person name="Goldberg J."/>
            <person name="Griggs A."/>
            <person name="Gujja S."/>
            <person name="Heilman E."/>
            <person name="Heiman D."/>
            <person name="Howarth C."/>
            <person name="Mehta T."/>
            <person name="Neiman D."/>
            <person name="Pearson M."/>
            <person name="Roberts A."/>
            <person name="Saif S."/>
            <person name="Shea T."/>
            <person name="Shenoy N."/>
            <person name="Sisk P."/>
            <person name="Stolte C."/>
            <person name="Sykes S."/>
            <person name="White J."/>
            <person name="Yandava C."/>
            <person name="Burger G."/>
            <person name="Gray M.W."/>
            <person name="Holland P.W.H."/>
            <person name="King N."/>
            <person name="Lang F.B.F."/>
            <person name="Roger A.J."/>
            <person name="Ruiz-Trillo I."/>
            <person name="Haas B."/>
            <person name="Nusbaum C."/>
            <person name="Birren B."/>
        </authorList>
    </citation>
    <scope>NUCLEOTIDE SEQUENCE [LARGE SCALE GENOMIC DNA]</scope>
    <source>
        <strain evidence="9 10">JP610</strain>
    </source>
</reference>
<feature type="domain" description="Aldehyde dehydrogenase" evidence="8">
    <location>
        <begin position="5"/>
        <end position="443"/>
    </location>
</feature>
<protein>
    <recommendedName>
        <fullName evidence="3">Aldehyde dehydrogenase</fullName>
    </recommendedName>
</protein>
<dbReference type="STRING" id="667725.A0A0L0FXZ6"/>
<dbReference type="InterPro" id="IPR016162">
    <property type="entry name" value="Ald_DH_N"/>
</dbReference>
<keyword evidence="7" id="KW-0812">Transmembrane</keyword>
<dbReference type="PANTHER" id="PTHR43570:SF16">
    <property type="entry name" value="ALDEHYDE DEHYDROGENASE TYPE III, ISOFORM Q"/>
    <property type="match status" value="1"/>
</dbReference>
<accession>A0A0L0FXZ6</accession>
<evidence type="ECO:0000256" key="2">
    <source>
        <dbReference type="ARBA" id="ARBA00023002"/>
    </source>
</evidence>
<dbReference type="Gene3D" id="3.40.309.10">
    <property type="entry name" value="Aldehyde Dehydrogenase, Chain A, domain 2"/>
    <property type="match status" value="1"/>
</dbReference>
<dbReference type="InterPro" id="IPR015590">
    <property type="entry name" value="Aldehyde_DH_dom"/>
</dbReference>
<feature type="active site" evidence="4 5">
    <location>
        <position position="217"/>
    </location>
</feature>
<dbReference type="OrthoDB" id="440325at2759"/>
<dbReference type="Gene3D" id="3.40.605.10">
    <property type="entry name" value="Aldehyde Dehydrogenase, Chain A, domain 1"/>
    <property type="match status" value="1"/>
</dbReference>
<evidence type="ECO:0000256" key="1">
    <source>
        <dbReference type="ARBA" id="ARBA00009986"/>
    </source>
</evidence>
<evidence type="ECO:0000313" key="9">
    <source>
        <dbReference type="EMBL" id="KNC81509.1"/>
    </source>
</evidence>
<dbReference type="CDD" id="cd07087">
    <property type="entry name" value="ALDH_F3-13-14_CALDH-like"/>
    <property type="match status" value="1"/>
</dbReference>
<dbReference type="SUPFAM" id="SSF53720">
    <property type="entry name" value="ALDH-like"/>
    <property type="match status" value="1"/>
</dbReference>
<evidence type="ECO:0000313" key="10">
    <source>
        <dbReference type="Proteomes" id="UP000054560"/>
    </source>
</evidence>
<dbReference type="GO" id="GO:0006081">
    <property type="term" value="P:aldehyde metabolic process"/>
    <property type="evidence" value="ECO:0007669"/>
    <property type="project" value="InterPro"/>
</dbReference>
<dbReference type="PIRSF" id="PIRSF036492">
    <property type="entry name" value="ALDH"/>
    <property type="match status" value="1"/>
</dbReference>
<organism evidence="9 10">
    <name type="scientific">Sphaeroforma arctica JP610</name>
    <dbReference type="NCBI Taxonomy" id="667725"/>
    <lineage>
        <taxon>Eukaryota</taxon>
        <taxon>Ichthyosporea</taxon>
        <taxon>Ichthyophonida</taxon>
        <taxon>Sphaeroforma</taxon>
    </lineage>
</organism>
<keyword evidence="10" id="KW-1185">Reference proteome</keyword>
<evidence type="ECO:0000256" key="3">
    <source>
        <dbReference type="PIRNR" id="PIRNR036492"/>
    </source>
</evidence>
<proteinExistence type="inferred from homology"/>
<evidence type="ECO:0000259" key="8">
    <source>
        <dbReference type="Pfam" id="PF00171"/>
    </source>
</evidence>
<evidence type="ECO:0000256" key="4">
    <source>
        <dbReference type="PIRSR" id="PIRSR036492-1"/>
    </source>
</evidence>
<dbReference type="InterPro" id="IPR016163">
    <property type="entry name" value="Ald_DH_C"/>
</dbReference>
<dbReference type="RefSeq" id="XP_014155411.1">
    <property type="nucleotide sequence ID" value="XM_014299936.1"/>
</dbReference>
<dbReference type="InterPro" id="IPR012394">
    <property type="entry name" value="Aldehyde_DH_NAD(P)"/>
</dbReference>
<dbReference type="EMBL" id="KQ242026">
    <property type="protein sequence ID" value="KNC81509.1"/>
    <property type="molecule type" value="Genomic_DNA"/>
</dbReference>
<name>A0A0L0FXZ6_9EUKA</name>
<feature type="active site" evidence="4">
    <location>
        <position position="252"/>
    </location>
</feature>
<dbReference type="AlphaFoldDB" id="A0A0L0FXZ6"/>
<dbReference type="Pfam" id="PF00171">
    <property type="entry name" value="Aldedh"/>
    <property type="match status" value="1"/>
</dbReference>
<dbReference type="PANTHER" id="PTHR43570">
    <property type="entry name" value="ALDEHYDE DEHYDROGENASE"/>
    <property type="match status" value="1"/>
</dbReference>
<dbReference type="InterPro" id="IPR029510">
    <property type="entry name" value="Ald_DH_CS_GLU"/>
</dbReference>
<dbReference type="GO" id="GO:0005737">
    <property type="term" value="C:cytoplasm"/>
    <property type="evidence" value="ECO:0007669"/>
    <property type="project" value="TreeGrafter"/>
</dbReference>
<dbReference type="GeneID" id="25906679"/>
<evidence type="ECO:0000256" key="5">
    <source>
        <dbReference type="PROSITE-ProRule" id="PRU10007"/>
    </source>
</evidence>
<evidence type="ECO:0000256" key="6">
    <source>
        <dbReference type="RuleBase" id="RU003345"/>
    </source>
</evidence>
<comment type="similarity">
    <text evidence="1 3 6">Belongs to the aldehyde dehydrogenase family.</text>
</comment>
<gene>
    <name evidence="9" type="ORF">SARC_06175</name>
</gene>
<dbReference type="Proteomes" id="UP000054560">
    <property type="component" value="Unassembled WGS sequence"/>
</dbReference>
<dbReference type="eggNOG" id="KOG2456">
    <property type="taxonomic scope" value="Eukaryota"/>
</dbReference>
<feature type="transmembrane region" description="Helical" evidence="7">
    <location>
        <begin position="488"/>
        <end position="505"/>
    </location>
</feature>
<keyword evidence="7" id="KW-1133">Transmembrane helix</keyword>
<dbReference type="GO" id="GO:0004029">
    <property type="term" value="F:aldehyde dehydrogenase (NAD+) activity"/>
    <property type="evidence" value="ECO:0007669"/>
    <property type="project" value="TreeGrafter"/>
</dbReference>
<evidence type="ECO:0000256" key="7">
    <source>
        <dbReference type="SAM" id="Phobius"/>
    </source>
</evidence>
<dbReference type="InterPro" id="IPR016161">
    <property type="entry name" value="Ald_DH/histidinol_DH"/>
</dbReference>
<dbReference type="PROSITE" id="PS00687">
    <property type="entry name" value="ALDEHYDE_DEHYDR_GLU"/>
    <property type="match status" value="1"/>
</dbReference>
<keyword evidence="7" id="KW-0472">Membrane</keyword>
<sequence length="508" mass="55752">MCLSKQNNIADSVARVTDTFKSGKTLPLAYRKKQITAVRALFTENAEAIYDAVYKDLHKSRTETFLAEIQININDCDKHLNSIDDWAAPRYHNTDVINLPAVTATQPEPMGVALIVACWNYPFALLAGPLIACIAAGCTAVIKTASEEHANASMALWCELLPQYLDNEAYVIVSGGADALEGLLEQRYDVIFATGSPGLGRMVHKAATKHLTKTVLELGGKSPVYVHRDCNLTIGARRIMWGACAFNNGQTCVRPDHLFIDSTIADSFIANLKKEAKAMFGEDAQKGNTYNRMAKSKGHFERVANILKTDAKYVVYGGNSDAADWYIAPTILDFGTDAEAFHNSAAMQGEIFGPIIPILRVDTPEVAYKSILSREKPLSLYGFTNNKKIQTEMLKLPAGTTQFNDVVSHVLNPDAPFGGVGNSGMGAYHGQAGFDNFSHMKTVMVNWSANDLAARYPPYSAMDKRLLRLVFREWPDTMINVLNNPAKVFIVGAALAAGAAYYMHFMKR</sequence>